<feature type="compositionally biased region" description="Polar residues" evidence="1">
    <location>
        <begin position="704"/>
        <end position="719"/>
    </location>
</feature>
<organism evidence="2 3">
    <name type="scientific">Coemansia thaxteri</name>
    <dbReference type="NCBI Taxonomy" id="2663907"/>
    <lineage>
        <taxon>Eukaryota</taxon>
        <taxon>Fungi</taxon>
        <taxon>Fungi incertae sedis</taxon>
        <taxon>Zoopagomycota</taxon>
        <taxon>Kickxellomycotina</taxon>
        <taxon>Kickxellomycetes</taxon>
        <taxon>Kickxellales</taxon>
        <taxon>Kickxellaceae</taxon>
        <taxon>Coemansia</taxon>
    </lineage>
</organism>
<feature type="region of interest" description="Disordered" evidence="1">
    <location>
        <begin position="629"/>
        <end position="665"/>
    </location>
</feature>
<comment type="caution">
    <text evidence="2">The sequence shown here is derived from an EMBL/GenBank/DDBJ whole genome shotgun (WGS) entry which is preliminary data.</text>
</comment>
<dbReference type="AlphaFoldDB" id="A0A9W8B8G1"/>
<feature type="compositionally biased region" description="Basic and acidic residues" evidence="1">
    <location>
        <begin position="32"/>
        <end position="46"/>
    </location>
</feature>
<proteinExistence type="predicted"/>
<accession>A0A9W8B8G1</accession>
<name>A0A9W8B8G1_9FUNG</name>
<evidence type="ECO:0000313" key="3">
    <source>
        <dbReference type="Proteomes" id="UP001150907"/>
    </source>
</evidence>
<feature type="compositionally biased region" description="Low complexity" evidence="1">
    <location>
        <begin position="630"/>
        <end position="659"/>
    </location>
</feature>
<feature type="compositionally biased region" description="Polar residues" evidence="1">
    <location>
        <begin position="97"/>
        <end position="107"/>
    </location>
</feature>
<gene>
    <name evidence="2" type="ORF">H4R26_004991</name>
</gene>
<evidence type="ECO:0000313" key="2">
    <source>
        <dbReference type="EMBL" id="KAJ1999613.1"/>
    </source>
</evidence>
<feature type="region of interest" description="Disordered" evidence="1">
    <location>
        <begin position="689"/>
        <end position="759"/>
    </location>
</feature>
<feature type="region of interest" description="Disordered" evidence="1">
    <location>
        <begin position="1"/>
        <end position="147"/>
    </location>
</feature>
<protein>
    <submittedName>
        <fullName evidence="2">Uncharacterized protein</fullName>
    </submittedName>
</protein>
<feature type="compositionally biased region" description="Low complexity" evidence="1">
    <location>
        <begin position="725"/>
        <end position="740"/>
    </location>
</feature>
<keyword evidence="3" id="KW-1185">Reference proteome</keyword>
<feature type="compositionally biased region" description="Low complexity" evidence="1">
    <location>
        <begin position="112"/>
        <end position="130"/>
    </location>
</feature>
<dbReference type="Proteomes" id="UP001150907">
    <property type="component" value="Unassembled WGS sequence"/>
</dbReference>
<reference evidence="2" key="1">
    <citation type="submission" date="2022-07" db="EMBL/GenBank/DDBJ databases">
        <title>Phylogenomic reconstructions and comparative analyses of Kickxellomycotina fungi.</title>
        <authorList>
            <person name="Reynolds N.K."/>
            <person name="Stajich J.E."/>
            <person name="Barry K."/>
            <person name="Grigoriev I.V."/>
            <person name="Crous P."/>
            <person name="Smith M.E."/>
        </authorList>
    </citation>
    <scope>NUCLEOTIDE SEQUENCE</scope>
    <source>
        <strain evidence="2">IMI 214461</strain>
    </source>
</reference>
<dbReference type="OrthoDB" id="5549534at2759"/>
<evidence type="ECO:0000256" key="1">
    <source>
        <dbReference type="SAM" id="MobiDB-lite"/>
    </source>
</evidence>
<dbReference type="EMBL" id="JANBQF010000672">
    <property type="protein sequence ID" value="KAJ1999613.1"/>
    <property type="molecule type" value="Genomic_DNA"/>
</dbReference>
<sequence length="759" mass="83853">MYSAGQSSESVDDASAHGGDTHNSRMIPRGTHTTDEELVFRNDSSRSKSSQNQSYMASISTGQRVRNTMSASTTRVGPQSASSSSTSISQQVSQRSASSTGHYQTGANVPGSARSSSAARLAPRTSLAPADSAGKRRVAAQQGHQRKPSIDARGYLRALNDLFFAKFCVDELFYREFRELLVKRIQESTYRYDVEDLQDILDDLTEACKSTRLNLDAVSQWRLNYFTRDQSASVVDHIFLINVNVMVYDPKYSSMCLDVFCADPLCSEIHAGRVSEEDKAKAFRRVLNIVLNEALRVRLITKEQKTSVRLRLVKSVYAAEDRINVVQEMSVLTMLAQDERLRDLATYALVGVGKPWSQSDMSVTDVDEDCNLDPDMVYRKALSTINNQYLESILDVRRLGMSVNVEEVGRLRDLWARASSRVPDARVLTLPMLLHLLVHCSEAELQSALPQAGVSVAAMAKAGETGGLSGRIEQVEDAALQIVQNLGLAWELGDNPPRDLRQFCMVLLLDLGSLLSTLLLPEGAASGNIDAGAADSDAREVGVVEDGLFIKWWDVCDAVVRFERAHRRFFAAFLVTYIKITSEKLLAQKADFDPELFLTMVVELLTEYRKRRPDYEAIVLTSDGRLSHLSNNADSASNRSSASGDSSSQKKPSPQQPGKVLDRRTREDIGSEFDRLFAWVDQQLPGSNRVRSLSRAPSPKDRTPSWQMASNGSVTNQGSLEKMRSSSSTSIGYNSSTTGNRVGSPLPPMPPSALSRERF</sequence>
<feature type="compositionally biased region" description="Low complexity" evidence="1">
    <location>
        <begin position="79"/>
        <end position="96"/>
    </location>
</feature>
<feature type="compositionally biased region" description="Polar residues" evidence="1">
    <location>
        <begin position="55"/>
        <end position="77"/>
    </location>
</feature>